<gene>
    <name evidence="2" type="ORF">DW856_15950</name>
</gene>
<dbReference type="InterPro" id="IPR025530">
    <property type="entry name" value="DUF4417"/>
</dbReference>
<feature type="region of interest" description="Disordered" evidence="1">
    <location>
        <begin position="216"/>
        <end position="245"/>
    </location>
</feature>
<proteinExistence type="predicted"/>
<feature type="compositionally biased region" description="Basic and acidic residues" evidence="1">
    <location>
        <begin position="227"/>
        <end position="245"/>
    </location>
</feature>
<accession>A0A3R6E2A5</accession>
<dbReference type="RefSeq" id="WP_118598859.1">
    <property type="nucleotide sequence ID" value="NZ_QSHO01000017.1"/>
</dbReference>
<evidence type="ECO:0000313" key="3">
    <source>
        <dbReference type="Proteomes" id="UP000283513"/>
    </source>
</evidence>
<reference evidence="2 3" key="1">
    <citation type="submission" date="2018-08" db="EMBL/GenBank/DDBJ databases">
        <title>A genome reference for cultivated species of the human gut microbiota.</title>
        <authorList>
            <person name="Zou Y."/>
            <person name="Xue W."/>
            <person name="Luo G."/>
        </authorList>
    </citation>
    <scope>NUCLEOTIDE SEQUENCE [LARGE SCALE GENOMIC DNA]</scope>
    <source>
        <strain evidence="2 3">AM37-1AC</strain>
    </source>
</reference>
<dbReference type="Pfam" id="PF14386">
    <property type="entry name" value="DUF4417"/>
    <property type="match status" value="1"/>
</dbReference>
<evidence type="ECO:0000256" key="1">
    <source>
        <dbReference type="SAM" id="MobiDB-lite"/>
    </source>
</evidence>
<name>A0A3R6E2A5_9FIRM</name>
<protein>
    <submittedName>
        <fullName evidence="2">DUF4417 domain-containing protein</fullName>
    </submittedName>
</protein>
<sequence length="245" mass="28098">MYNGCHTSFDVMKEYMIYGAELDEKYQIPIVPACSLDYLPEDSIDFGESFSQKIKGHRKLNVNFYIDDSKFQRLWNNPDKYMEHLKCFHSVCMPDFSIATGDCGMPFALNLYNVYRNHALAHYMFLNGIRVVPSVGIPDKDNYDLCFAGYSKGGVIAVCTNGRVRAKAARIEFCEGFKVMTDRLQPHTVLIVGKIPDELNTDVKIVNYKSRNQKVNEEFSNGNKNNEIAEKAETDREPEKEKRTN</sequence>
<dbReference type="Proteomes" id="UP000283513">
    <property type="component" value="Unassembled WGS sequence"/>
</dbReference>
<evidence type="ECO:0000313" key="2">
    <source>
        <dbReference type="EMBL" id="RHC14098.1"/>
    </source>
</evidence>
<organism evidence="2 3">
    <name type="scientific">Roseburia intestinalis</name>
    <dbReference type="NCBI Taxonomy" id="166486"/>
    <lineage>
        <taxon>Bacteria</taxon>
        <taxon>Bacillati</taxon>
        <taxon>Bacillota</taxon>
        <taxon>Clostridia</taxon>
        <taxon>Lachnospirales</taxon>
        <taxon>Lachnospiraceae</taxon>
        <taxon>Roseburia</taxon>
    </lineage>
</organism>
<comment type="caution">
    <text evidence="2">The sequence shown here is derived from an EMBL/GenBank/DDBJ whole genome shotgun (WGS) entry which is preliminary data.</text>
</comment>
<dbReference type="EMBL" id="QSHO01000017">
    <property type="protein sequence ID" value="RHC14098.1"/>
    <property type="molecule type" value="Genomic_DNA"/>
</dbReference>
<dbReference type="AlphaFoldDB" id="A0A3R6E2A5"/>